<dbReference type="Pfam" id="PF24138">
    <property type="entry name" value="TPR_TNPO3_IPO13_2nd"/>
    <property type="match status" value="1"/>
</dbReference>
<keyword evidence="3" id="KW-1185">Reference proteome</keyword>
<dbReference type="Pfam" id="PF24139">
    <property type="entry name" value="TPR_TNPO3_IPO13_4th"/>
    <property type="match status" value="1"/>
</dbReference>
<dbReference type="Pfam" id="PF08389">
    <property type="entry name" value="Xpo1"/>
    <property type="match status" value="1"/>
</dbReference>
<accession>A0A0D6ETR0</accession>
<dbReference type="GO" id="GO:0006606">
    <property type="term" value="P:protein import into nucleus"/>
    <property type="evidence" value="ECO:0007669"/>
    <property type="project" value="TreeGrafter"/>
</dbReference>
<organism evidence="2 3">
    <name type="scientific">Sporidiobolus salmonicolor</name>
    <name type="common">Yeast-like fungus</name>
    <name type="synonym">Sporobolomyces salmonicolor</name>
    <dbReference type="NCBI Taxonomy" id="5005"/>
    <lineage>
        <taxon>Eukaryota</taxon>
        <taxon>Fungi</taxon>
        <taxon>Dikarya</taxon>
        <taxon>Basidiomycota</taxon>
        <taxon>Pucciniomycotina</taxon>
        <taxon>Microbotryomycetes</taxon>
        <taxon>Sporidiobolales</taxon>
        <taxon>Sporidiobolaceae</taxon>
        <taxon>Sporobolomyces</taxon>
    </lineage>
</organism>
<dbReference type="Gene3D" id="1.25.10.10">
    <property type="entry name" value="Leucine-rich Repeat Variant"/>
    <property type="match status" value="2"/>
</dbReference>
<dbReference type="InterPro" id="IPR016024">
    <property type="entry name" value="ARM-type_fold"/>
</dbReference>
<dbReference type="InterPro" id="IPR057941">
    <property type="entry name" value="TPR_TNPO3_IPO13_2nd"/>
</dbReference>
<dbReference type="InterPro" id="IPR013598">
    <property type="entry name" value="Exportin-1/Importin-b-like"/>
</dbReference>
<dbReference type="PANTHER" id="PTHR12363">
    <property type="entry name" value="TRANSPORTIN 3 AND IMPORTIN 13"/>
    <property type="match status" value="1"/>
</dbReference>
<dbReference type="InterPro" id="IPR058537">
    <property type="entry name" value="TPR_TNPO3_IPO13_4th"/>
</dbReference>
<protein>
    <submittedName>
        <fullName evidence="2">SPOSA6832_05046-mRNA-1:cds</fullName>
    </submittedName>
</protein>
<sequence>MASASPANGDTAAAIQQVVQALNVLYQDPDPAAKEKANAWLGEFQKSNEAWATSQLILFAPDAPVEPKLFAAQTFRTKASYRFYTFTSHVSDANRREQISYDLEQLPPAQLLPLRDSLLTALRNFASGPRLCIALADLALQLTAEQWDDPTASMIDMFGKEPAMAAALLEFLQVEAEEFNSNYKIQVNNDFGREGEKTAKRGEQVIGLLSMYVQAPGITSQLHNQCFATLGAWLRTGQLKASWLASTPILASAFTSLSSDELFDSAVDVLVDIIHETQELEENVAVIQEIVPRLNALQPNLADPETREDEDKMRGYCRVLVEAGEWYEPLIHQHPDTFLPLVQLISLCAAYDNLDVVGITLNFWFRLSKGLEKQRGNPAVAPLLQVFVDLVGITIRHLHYPDDSSPLSGEERDSFRDFRHKIGDTLKDCCSVLGAGPCLQQAFDIIAKAVAAGDAVRWQDVEAPLFSMRSMGARIDVNDNDIVPKIMELLPKLPPHPRIRYAAILVIGRYTHWTEQHPEHIQFQLPYVSSGFDDNDAEVLAAASQTMKYLCKDCSSHLVPFLPQLHTFLQHVSSKLGREDLLDLAAAIAHIIAAMPSSEIPQALSTFTMPNLEIVHSVVQQSAVASRDQLRKACDALERIDLYLAIVERLPDGIPPECVATCAQAWSILDAFIAKYGSDGMVAEKTCVAIRRGLFFFEDVAFSVAASVLERLASAFEQAPASSYLWITGKMVTMFARREEQAFDAVVKSAFERESNKVFELLQSTQPAQIADGEPSPLRLPCSRDTDPSPPVLDDYVHLVQALIDYAPDHIFLSPAFPAAFQSTLAALTLLSPQVVLNALDAVRAIVGHDSLHYDPSDPHLSPAMRTAYPNYVAAIRAVVEATSVQLLQLLLDVLVGGGEDEPYNVLTILRLLSIQFPMVLAANVPAAVELLPAKIAGPAEKAEFVNRFNSAITAQNPNQVKDAFTWLLRTSRKSRERARVLEDRR</sequence>
<reference evidence="3" key="1">
    <citation type="submission" date="2015-02" db="EMBL/GenBank/DDBJ databases">
        <authorList>
            <person name="Gon?alves P."/>
        </authorList>
    </citation>
    <scope>NUCLEOTIDE SEQUENCE [LARGE SCALE GENOMIC DNA]</scope>
</reference>
<name>A0A0D6ETR0_SPOSA</name>
<dbReference type="PANTHER" id="PTHR12363:SF53">
    <property type="entry name" value="MRNA TRANSPORT REGULATOR MTR10"/>
    <property type="match status" value="1"/>
</dbReference>
<dbReference type="EMBL" id="CENE01000053">
    <property type="protein sequence ID" value="CEQ43151.1"/>
    <property type="molecule type" value="Genomic_DNA"/>
</dbReference>
<dbReference type="InterPro" id="IPR011989">
    <property type="entry name" value="ARM-like"/>
</dbReference>
<dbReference type="InterPro" id="IPR051345">
    <property type="entry name" value="Importin_beta-like_NTR"/>
</dbReference>
<dbReference type="Pfam" id="PF24140">
    <property type="entry name" value="TPR_TNPO3_IPO13_3rd"/>
    <property type="match status" value="1"/>
</dbReference>
<proteinExistence type="predicted"/>
<dbReference type="InterPro" id="IPR057942">
    <property type="entry name" value="TPR_TNPO3_IPO13_3rd"/>
</dbReference>
<feature type="domain" description="Exportin-1/Importin-beta-like" evidence="1">
    <location>
        <begin position="131"/>
        <end position="270"/>
    </location>
</feature>
<evidence type="ECO:0000313" key="2">
    <source>
        <dbReference type="EMBL" id="CEQ43151.1"/>
    </source>
</evidence>
<dbReference type="SUPFAM" id="SSF48371">
    <property type="entry name" value="ARM repeat"/>
    <property type="match status" value="1"/>
</dbReference>
<evidence type="ECO:0000259" key="1">
    <source>
        <dbReference type="Pfam" id="PF08389"/>
    </source>
</evidence>
<dbReference type="Proteomes" id="UP000243876">
    <property type="component" value="Unassembled WGS sequence"/>
</dbReference>
<dbReference type="GO" id="GO:0005737">
    <property type="term" value="C:cytoplasm"/>
    <property type="evidence" value="ECO:0007669"/>
    <property type="project" value="TreeGrafter"/>
</dbReference>
<dbReference type="OrthoDB" id="435593at2759"/>
<evidence type="ECO:0000313" key="3">
    <source>
        <dbReference type="Proteomes" id="UP000243876"/>
    </source>
</evidence>
<gene>
    <name evidence="2" type="primary">SPOSA6832_05046</name>
</gene>
<dbReference type="AlphaFoldDB" id="A0A0D6ETR0"/>